<organism evidence="1 2">
    <name type="scientific">Parastrongyloides trichosuri</name>
    <name type="common">Possum-specific nematode worm</name>
    <dbReference type="NCBI Taxonomy" id="131310"/>
    <lineage>
        <taxon>Eukaryota</taxon>
        <taxon>Metazoa</taxon>
        <taxon>Ecdysozoa</taxon>
        <taxon>Nematoda</taxon>
        <taxon>Chromadorea</taxon>
        <taxon>Rhabditida</taxon>
        <taxon>Tylenchina</taxon>
        <taxon>Panagrolaimomorpha</taxon>
        <taxon>Strongyloidoidea</taxon>
        <taxon>Strongyloididae</taxon>
        <taxon>Parastrongyloides</taxon>
    </lineage>
</organism>
<dbReference type="WBParaSite" id="PTRK_0000292600.1">
    <property type="protein sequence ID" value="PTRK_0000292600.1"/>
    <property type="gene ID" value="PTRK_0000292600"/>
</dbReference>
<sequence>MVAAFKCTVSCEDSHSRFPNGEYSACKGEGFENGECEANSNSGCFILYIKQKTLNGDIMKKIKRGCHTGYLSPQDGANRKIIEMNNEEGMRYTKMEYCSGELCNASGKYTIEEI</sequence>
<dbReference type="Proteomes" id="UP000038045">
    <property type="component" value="Unplaced"/>
</dbReference>
<evidence type="ECO:0000313" key="2">
    <source>
        <dbReference type="WBParaSite" id="PTRK_0000292600.1"/>
    </source>
</evidence>
<evidence type="ECO:0000313" key="1">
    <source>
        <dbReference type="Proteomes" id="UP000038045"/>
    </source>
</evidence>
<keyword evidence="1" id="KW-1185">Reference proteome</keyword>
<name>A0A0N4Z6X0_PARTI</name>
<proteinExistence type="predicted"/>
<dbReference type="AlphaFoldDB" id="A0A0N4Z6X0"/>
<protein>
    <submittedName>
        <fullName evidence="2">Uncharacterized protein</fullName>
    </submittedName>
</protein>
<reference evidence="2" key="1">
    <citation type="submission" date="2017-02" db="UniProtKB">
        <authorList>
            <consortium name="WormBaseParasite"/>
        </authorList>
    </citation>
    <scope>IDENTIFICATION</scope>
</reference>
<accession>A0A0N4Z6X0</accession>